<evidence type="ECO:0000313" key="11">
    <source>
        <dbReference type="EMBL" id="QDH89624.1"/>
    </source>
</evidence>
<comment type="cofactor">
    <cofactor evidence="9">
        <name>Mg(2+)</name>
        <dbReference type="ChEBI" id="CHEBI:18420"/>
    </cofactor>
    <text evidence="9">Binds 2 Mg(2+) per subunit.</text>
</comment>
<protein>
    <recommendedName>
        <fullName evidence="1">RNA-directed RNA polymerase</fullName>
        <ecNumber evidence="1">2.7.7.48</ecNumber>
    </recommendedName>
    <alternativeName>
        <fullName evidence="7">RNA replicase beta chain</fullName>
    </alternativeName>
</protein>
<evidence type="ECO:0000256" key="5">
    <source>
        <dbReference type="ARBA" id="ARBA00022741"/>
    </source>
</evidence>
<dbReference type="EMBL" id="MN034929">
    <property type="protein sequence ID" value="QDH89624.1"/>
    <property type="molecule type" value="Genomic_RNA"/>
</dbReference>
<keyword evidence="9" id="KW-0460">Magnesium</keyword>
<dbReference type="PROSITE" id="PS50522">
    <property type="entry name" value="RDRP_PHAGE"/>
    <property type="match status" value="1"/>
</dbReference>
<evidence type="ECO:0000256" key="8">
    <source>
        <dbReference type="ARBA" id="ARBA00048744"/>
    </source>
</evidence>
<keyword evidence="3" id="KW-0808">Transferase</keyword>
<dbReference type="Pfam" id="PF03431">
    <property type="entry name" value="RNA_replicase_B"/>
    <property type="match status" value="1"/>
</dbReference>
<feature type="non-terminal residue" evidence="11">
    <location>
        <position position="646"/>
    </location>
</feature>
<evidence type="ECO:0000256" key="7">
    <source>
        <dbReference type="ARBA" id="ARBA00030248"/>
    </source>
</evidence>
<keyword evidence="6" id="KW-0693">Viral RNA replication</keyword>
<evidence type="ECO:0000256" key="1">
    <source>
        <dbReference type="ARBA" id="ARBA00012494"/>
    </source>
</evidence>
<evidence type="ECO:0000256" key="6">
    <source>
        <dbReference type="ARBA" id="ARBA00022953"/>
    </source>
</evidence>
<keyword evidence="5" id="KW-0547">Nucleotide-binding</keyword>
<evidence type="ECO:0000256" key="2">
    <source>
        <dbReference type="ARBA" id="ARBA00022484"/>
    </source>
</evidence>
<feature type="binding site" evidence="9">
    <location>
        <position position="362"/>
    </location>
    <ligand>
        <name>Mg(2+)</name>
        <dbReference type="ChEBI" id="CHEBI:18420"/>
        <label>2</label>
    </ligand>
</feature>
<evidence type="ECO:0000256" key="3">
    <source>
        <dbReference type="ARBA" id="ARBA00022679"/>
    </source>
</evidence>
<dbReference type="EC" id="2.7.7.48" evidence="1"/>
<feature type="binding site" evidence="9">
    <location>
        <position position="457"/>
    </location>
    <ligand>
        <name>Mg(2+)</name>
        <dbReference type="ChEBI" id="CHEBI:18420"/>
        <label>2</label>
    </ligand>
</feature>
<evidence type="ECO:0000256" key="4">
    <source>
        <dbReference type="ARBA" id="ARBA00022695"/>
    </source>
</evidence>
<feature type="domain" description="RdRp catalytic" evidence="10">
    <location>
        <begin position="347"/>
        <end position="489"/>
    </location>
</feature>
<sequence>MKSQADNLLHVLKGYLLDILLTYPEMRKHLERDLQRISLLTSNRGLGLYTLDLPALDSSLLEGLETGRLQLGGPHTRCVSRKCQVPKLFSGLWLRIFEANSCLKQEPDPSAIAFLRSILKLGNKLDVECSPNRRKAALEAYHEIESGLRLPSLNWGWDEILLDEPSESVSLTDCVEALTDADFFFKEEEEVAKGQSRLILDKIQQVADILSRELGDIDVYSEDFLADNTTQGIGFKHGPGAVASKVKNWDKSLFPLWSSKLEHVFPYQYCGITTLDIRSGARLPINHELSSRMLCVPKTAKSPRIIAAEPVEHQWCQQALWSWFRRSIKRTVIGKFIDFSRQDLSAAHVVQASRDRSLATVDLSDASDRLSCWTVERIFRSNHFFLNALHAARTRYLQHEDGSFLKLRKFASQGTAATFPVQSFVFLCIALGVSIKRNTVKMSDIRRCIGQVRVYGDDIILPVHGYEQLKIAMQALQLQINARKSFALGKFRESCGTDAYDGYDCTPVKPLTLTADGPLSRLTVVEAANNLFKKGYWHASNNCLDLLPSSYLQKLRVCGPRDSGMFGLTSYVGNYDLHLKKRWNRDYQRWDVRTVKIKSSTVKTVRQAPHSVLDFFSQRKPILGNRIASEYVKVSDPKERIGWEAA</sequence>
<feature type="binding site" evidence="9">
    <location>
        <position position="458"/>
    </location>
    <ligand>
        <name>Mg(2+)</name>
        <dbReference type="ChEBI" id="CHEBI:18420"/>
        <label>2</label>
    </ligand>
</feature>
<dbReference type="GO" id="GO:0000166">
    <property type="term" value="F:nucleotide binding"/>
    <property type="evidence" value="ECO:0007669"/>
    <property type="project" value="UniProtKB-KW"/>
</dbReference>
<keyword evidence="2 11" id="KW-0696">RNA-directed RNA polymerase</keyword>
<proteinExistence type="predicted"/>
<gene>
    <name evidence="11" type="ORF">H2RhizoLitter492048_000001</name>
</gene>
<dbReference type="GO" id="GO:0039694">
    <property type="term" value="P:viral RNA genome replication"/>
    <property type="evidence" value="ECO:0007669"/>
    <property type="project" value="InterPro"/>
</dbReference>
<reference evidence="11" key="1">
    <citation type="submission" date="2019-05" db="EMBL/GenBank/DDBJ databases">
        <title>Metatranscriptomic reconstruction reveals RNA viruses with the potential to shape carbon cycling in soil.</title>
        <authorList>
            <person name="Starr E.P."/>
            <person name="Nuccio E."/>
            <person name="Pett-Ridge J."/>
            <person name="Banfield J.F."/>
            <person name="Firestone M.K."/>
        </authorList>
    </citation>
    <scope>NUCLEOTIDE SEQUENCE</scope>
    <source>
        <strain evidence="11">H2_Rhizo_Litter_49_scaffold_2048</strain>
    </source>
</reference>
<dbReference type="InterPro" id="IPR007096">
    <property type="entry name" value="RNA-dir_Rpol_cat_phage"/>
</dbReference>
<accession>A0A514D7M2</accession>
<comment type="catalytic activity">
    <reaction evidence="8">
        <text>RNA(n) + a ribonucleoside 5'-triphosphate = RNA(n+1) + diphosphate</text>
        <dbReference type="Rhea" id="RHEA:21248"/>
        <dbReference type="Rhea" id="RHEA-COMP:14527"/>
        <dbReference type="Rhea" id="RHEA-COMP:17342"/>
        <dbReference type="ChEBI" id="CHEBI:33019"/>
        <dbReference type="ChEBI" id="CHEBI:61557"/>
        <dbReference type="ChEBI" id="CHEBI:140395"/>
        <dbReference type="EC" id="2.7.7.48"/>
    </reaction>
</comment>
<dbReference type="InterPro" id="IPR005093">
    <property type="entry name" value="RNArep_beta"/>
</dbReference>
<dbReference type="GO" id="GO:0003968">
    <property type="term" value="F:RNA-directed RNA polymerase activity"/>
    <property type="evidence" value="ECO:0007669"/>
    <property type="project" value="UniProtKB-KW"/>
</dbReference>
<keyword evidence="9" id="KW-0479">Metal-binding</keyword>
<organism evidence="11">
    <name type="scientific">Leviviridae sp</name>
    <dbReference type="NCBI Taxonomy" id="2027243"/>
    <lineage>
        <taxon>Viruses</taxon>
        <taxon>Riboviria</taxon>
        <taxon>Orthornavirae</taxon>
        <taxon>Lenarviricota</taxon>
        <taxon>Leviviricetes</taxon>
        <taxon>Norzivirales</taxon>
        <taxon>Fiersviridae</taxon>
    </lineage>
</organism>
<name>A0A514D7M2_9VIRU</name>
<evidence type="ECO:0000259" key="10">
    <source>
        <dbReference type="PROSITE" id="PS50522"/>
    </source>
</evidence>
<evidence type="ECO:0000256" key="9">
    <source>
        <dbReference type="PIRSR" id="PIRSR605093-1"/>
    </source>
</evidence>
<dbReference type="GO" id="GO:0046872">
    <property type="term" value="F:metal ion binding"/>
    <property type="evidence" value="ECO:0007669"/>
    <property type="project" value="UniProtKB-KW"/>
</dbReference>
<keyword evidence="4" id="KW-0548">Nucleotidyltransferase</keyword>